<dbReference type="GO" id="GO:0003723">
    <property type="term" value="F:RNA binding"/>
    <property type="evidence" value="ECO:0007669"/>
    <property type="project" value="UniProtKB-KW"/>
</dbReference>
<dbReference type="Gene3D" id="3.30.70.330">
    <property type="match status" value="1"/>
</dbReference>
<sequence>MSQRIFVGNLPFSATDEQLNELFSKHGEVVKAEVVKDRFTERSRGFGFVEMAQAEHATAAIAALNGQDLDGRALTVSEARSRGENTGPRGGNRY</sequence>
<dbReference type="SUPFAM" id="SSF54928">
    <property type="entry name" value="RNA-binding domain, RBD"/>
    <property type="match status" value="1"/>
</dbReference>
<comment type="caution">
    <text evidence="3">The sequence shown here is derived from an EMBL/GenBank/DDBJ whole genome shotgun (WGS) entry which is preliminary data.</text>
</comment>
<dbReference type="InterPro" id="IPR052462">
    <property type="entry name" value="SLIRP/GR-RBP-like"/>
</dbReference>
<dbReference type="PROSITE" id="PS50102">
    <property type="entry name" value="RRM"/>
    <property type="match status" value="1"/>
</dbReference>
<name>A0A7V0XFP7_UNCW3</name>
<evidence type="ECO:0000256" key="1">
    <source>
        <dbReference type="ARBA" id="ARBA00022884"/>
    </source>
</evidence>
<dbReference type="AlphaFoldDB" id="A0A7V0XFP7"/>
<evidence type="ECO:0000259" key="2">
    <source>
        <dbReference type="PROSITE" id="PS50102"/>
    </source>
</evidence>
<dbReference type="Pfam" id="PF00076">
    <property type="entry name" value="RRM_1"/>
    <property type="match status" value="1"/>
</dbReference>
<gene>
    <name evidence="3" type="ORF">ENN51_08395</name>
</gene>
<feature type="domain" description="RRM" evidence="2">
    <location>
        <begin position="3"/>
        <end position="81"/>
    </location>
</feature>
<dbReference type="EMBL" id="DSBX01000324">
    <property type="protein sequence ID" value="HDR00284.1"/>
    <property type="molecule type" value="Genomic_DNA"/>
</dbReference>
<evidence type="ECO:0000313" key="3">
    <source>
        <dbReference type="EMBL" id="HDR00284.1"/>
    </source>
</evidence>
<organism evidence="3">
    <name type="scientific">candidate division WOR-3 bacterium</name>
    <dbReference type="NCBI Taxonomy" id="2052148"/>
    <lineage>
        <taxon>Bacteria</taxon>
        <taxon>Bacteria division WOR-3</taxon>
    </lineage>
</organism>
<dbReference type="InterPro" id="IPR000504">
    <property type="entry name" value="RRM_dom"/>
</dbReference>
<dbReference type="SMART" id="SM00360">
    <property type="entry name" value="RRM"/>
    <property type="match status" value="1"/>
</dbReference>
<reference evidence="3" key="1">
    <citation type="journal article" date="2020" name="mSystems">
        <title>Genome- and Community-Level Interaction Insights into Carbon Utilization and Element Cycling Functions of Hydrothermarchaeota in Hydrothermal Sediment.</title>
        <authorList>
            <person name="Zhou Z."/>
            <person name="Liu Y."/>
            <person name="Xu W."/>
            <person name="Pan J."/>
            <person name="Luo Z.H."/>
            <person name="Li M."/>
        </authorList>
    </citation>
    <scope>NUCLEOTIDE SEQUENCE [LARGE SCALE GENOMIC DNA]</scope>
    <source>
        <strain evidence="3">SpSt-1182</strain>
    </source>
</reference>
<dbReference type="Proteomes" id="UP000885672">
    <property type="component" value="Unassembled WGS sequence"/>
</dbReference>
<proteinExistence type="predicted"/>
<accession>A0A7V0XFP7</accession>
<keyword evidence="1" id="KW-0694">RNA-binding</keyword>
<protein>
    <submittedName>
        <fullName evidence="3">RNA-binding protein</fullName>
    </submittedName>
</protein>
<dbReference type="PANTHER" id="PTHR48027">
    <property type="entry name" value="HETEROGENEOUS NUCLEAR RIBONUCLEOPROTEIN 87F-RELATED"/>
    <property type="match status" value="1"/>
</dbReference>
<dbReference type="InterPro" id="IPR035979">
    <property type="entry name" value="RBD_domain_sf"/>
</dbReference>
<dbReference type="InterPro" id="IPR012677">
    <property type="entry name" value="Nucleotide-bd_a/b_plait_sf"/>
</dbReference>